<keyword evidence="4" id="KW-0862">Zinc</keyword>
<accession>A0A8H3LPX8</accession>
<dbReference type="InterPro" id="IPR012337">
    <property type="entry name" value="RNaseH-like_sf"/>
</dbReference>
<dbReference type="GO" id="GO:0008270">
    <property type="term" value="F:zinc ion binding"/>
    <property type="evidence" value="ECO:0007669"/>
    <property type="project" value="UniProtKB-KW"/>
</dbReference>
<gene>
    <name evidence="6" type="ORF">RCL2_001618000</name>
</gene>
<dbReference type="EMBL" id="BLAL01000184">
    <property type="protein sequence ID" value="GES89278.1"/>
    <property type="molecule type" value="Genomic_DNA"/>
</dbReference>
<dbReference type="PANTHER" id="PTHR46481">
    <property type="entry name" value="ZINC FINGER BED DOMAIN-CONTAINING PROTEIN 4"/>
    <property type="match status" value="1"/>
</dbReference>
<reference evidence="6" key="1">
    <citation type="submission" date="2019-10" db="EMBL/GenBank/DDBJ databases">
        <title>Conservation and host-specific expression of non-tandemly repeated heterogenous ribosome RNA gene in arbuscular mycorrhizal fungi.</title>
        <authorList>
            <person name="Maeda T."/>
            <person name="Kobayashi Y."/>
            <person name="Nakagawa T."/>
            <person name="Ezawa T."/>
            <person name="Yamaguchi K."/>
            <person name="Bino T."/>
            <person name="Nishimoto Y."/>
            <person name="Shigenobu S."/>
            <person name="Kawaguchi M."/>
        </authorList>
    </citation>
    <scope>NUCLEOTIDE SEQUENCE</scope>
    <source>
        <strain evidence="6">HR1</strain>
    </source>
</reference>
<dbReference type="GO" id="GO:0005634">
    <property type="term" value="C:nucleus"/>
    <property type="evidence" value="ECO:0007669"/>
    <property type="project" value="UniProtKB-SubCell"/>
</dbReference>
<dbReference type="AlphaFoldDB" id="A0A8H3LPX8"/>
<evidence type="ECO:0000256" key="2">
    <source>
        <dbReference type="ARBA" id="ARBA00022723"/>
    </source>
</evidence>
<evidence type="ECO:0000256" key="4">
    <source>
        <dbReference type="ARBA" id="ARBA00022833"/>
    </source>
</evidence>
<comment type="caution">
    <text evidence="6">The sequence shown here is derived from an EMBL/GenBank/DDBJ whole genome shotgun (WGS) entry which is preliminary data.</text>
</comment>
<evidence type="ECO:0000256" key="3">
    <source>
        <dbReference type="ARBA" id="ARBA00022771"/>
    </source>
</evidence>
<proteinExistence type="predicted"/>
<evidence type="ECO:0000256" key="1">
    <source>
        <dbReference type="ARBA" id="ARBA00004123"/>
    </source>
</evidence>
<dbReference type="SUPFAM" id="SSF53098">
    <property type="entry name" value="Ribonuclease H-like"/>
    <property type="match status" value="1"/>
</dbReference>
<evidence type="ECO:0000313" key="7">
    <source>
        <dbReference type="Proteomes" id="UP000615446"/>
    </source>
</evidence>
<protein>
    <submittedName>
        <fullName evidence="6">Zinc finger BED domain-containing protein RICESLEEPER 2-like</fullName>
    </submittedName>
</protein>
<dbReference type="PANTHER" id="PTHR46481:SF10">
    <property type="entry name" value="ZINC FINGER BED DOMAIN-CONTAINING PROTEIN 39"/>
    <property type="match status" value="1"/>
</dbReference>
<dbReference type="InterPro" id="IPR052035">
    <property type="entry name" value="ZnF_BED_domain_contain"/>
</dbReference>
<organism evidence="6 7">
    <name type="scientific">Rhizophagus clarus</name>
    <dbReference type="NCBI Taxonomy" id="94130"/>
    <lineage>
        <taxon>Eukaryota</taxon>
        <taxon>Fungi</taxon>
        <taxon>Fungi incertae sedis</taxon>
        <taxon>Mucoromycota</taxon>
        <taxon>Glomeromycotina</taxon>
        <taxon>Glomeromycetes</taxon>
        <taxon>Glomerales</taxon>
        <taxon>Glomeraceae</taxon>
        <taxon>Rhizophagus</taxon>
    </lineage>
</organism>
<evidence type="ECO:0000313" key="6">
    <source>
        <dbReference type="EMBL" id="GES89278.1"/>
    </source>
</evidence>
<keyword evidence="3" id="KW-0863">Zinc-finger</keyword>
<dbReference type="OrthoDB" id="2433088at2759"/>
<comment type="subcellular location">
    <subcellularLocation>
        <location evidence="1">Nucleus</location>
    </subcellularLocation>
</comment>
<name>A0A8H3LPX8_9GLOM</name>
<keyword evidence="5" id="KW-0539">Nucleus</keyword>
<sequence>MIIDEFNECRSNIGYDLQKISSKVSFTANMWISTISSEAYLGLTIHYIDQNWVLQRFLFNIIPFKVRHTGINMAAAITNVLNEFNLAGKALALTTDNESAITYI</sequence>
<dbReference type="Proteomes" id="UP000615446">
    <property type="component" value="Unassembled WGS sequence"/>
</dbReference>
<evidence type="ECO:0000256" key="5">
    <source>
        <dbReference type="ARBA" id="ARBA00023242"/>
    </source>
</evidence>
<keyword evidence="2" id="KW-0479">Metal-binding</keyword>